<organism evidence="1 2">
    <name type="scientific">Puccinia graminis f. sp. tritici</name>
    <dbReference type="NCBI Taxonomy" id="56615"/>
    <lineage>
        <taxon>Eukaryota</taxon>
        <taxon>Fungi</taxon>
        <taxon>Dikarya</taxon>
        <taxon>Basidiomycota</taxon>
        <taxon>Pucciniomycotina</taxon>
        <taxon>Pucciniomycetes</taxon>
        <taxon>Pucciniales</taxon>
        <taxon>Pucciniaceae</taxon>
        <taxon>Puccinia</taxon>
    </lineage>
</organism>
<protein>
    <submittedName>
        <fullName evidence="1">Uncharacterized protein</fullName>
    </submittedName>
</protein>
<name>A0A5B0S0Z8_PUCGR</name>
<evidence type="ECO:0000313" key="1">
    <source>
        <dbReference type="EMBL" id="KAA1131720.1"/>
    </source>
</evidence>
<evidence type="ECO:0000313" key="2">
    <source>
        <dbReference type="Proteomes" id="UP000325313"/>
    </source>
</evidence>
<dbReference type="EMBL" id="VDEP01000102">
    <property type="protein sequence ID" value="KAA1131720.1"/>
    <property type="molecule type" value="Genomic_DNA"/>
</dbReference>
<reference evidence="1 2" key="1">
    <citation type="submission" date="2019-05" db="EMBL/GenBank/DDBJ databases">
        <title>Emergence of the Ug99 lineage of the wheat stem rust pathogen through somatic hybridization.</title>
        <authorList>
            <person name="Li F."/>
            <person name="Upadhyaya N.M."/>
            <person name="Sperschneider J."/>
            <person name="Matny O."/>
            <person name="Nguyen-Phuc H."/>
            <person name="Mago R."/>
            <person name="Raley C."/>
            <person name="Miller M.E."/>
            <person name="Silverstein K.A.T."/>
            <person name="Henningsen E."/>
            <person name="Hirsch C.D."/>
            <person name="Visser B."/>
            <person name="Pretorius Z.A."/>
            <person name="Steffenson B.J."/>
            <person name="Schwessinger B."/>
            <person name="Dodds P.N."/>
            <person name="Figueroa M."/>
        </authorList>
    </citation>
    <scope>NUCLEOTIDE SEQUENCE [LARGE SCALE GENOMIC DNA]</scope>
    <source>
        <strain evidence="1 2">Ug99</strain>
    </source>
</reference>
<dbReference type="AlphaFoldDB" id="A0A5B0S0Z8"/>
<accession>A0A5B0S0Z8</accession>
<proteinExistence type="predicted"/>
<comment type="caution">
    <text evidence="1">The sequence shown here is derived from an EMBL/GenBank/DDBJ whole genome shotgun (WGS) entry which is preliminary data.</text>
</comment>
<sequence length="93" mass="10187">MIFLRSVRFPQLNPIGLDYLGALTSLKSDRSAFNHPNTVSLYNRSKRHGRKLSPQLAPQLCILIALPPSASIRLVVVAYAPGPAIMLPSNHTP</sequence>
<dbReference type="Proteomes" id="UP000325313">
    <property type="component" value="Unassembled WGS sequence"/>
</dbReference>
<gene>
    <name evidence="1" type="ORF">PGTUg99_016359</name>
</gene>